<gene>
    <name evidence="1" type="ORF">ENT37_08815</name>
</gene>
<accession>A0A7C4KI18</accession>
<comment type="caution">
    <text evidence="1">The sequence shown here is derived from an EMBL/GenBank/DDBJ whole genome shotgun (WGS) entry which is preliminary data.</text>
</comment>
<protein>
    <submittedName>
        <fullName evidence="1">Uncharacterized protein</fullName>
    </submittedName>
</protein>
<dbReference type="EMBL" id="DSYK01000432">
    <property type="protein sequence ID" value="HGS21956.1"/>
    <property type="molecule type" value="Genomic_DNA"/>
</dbReference>
<sequence>MWVGRGVGVSVGVGVGVSVGVGVEVYVGVEVGVWVGVRLGLKNKPAGNSAEALRASTTHWLLNATVTENTAMRKSAAASHIRTGWRCAATPPHARRGWVCSCRRRTGRVSPRAGRGKSRPRWKGAFNPLCAALRRKRCAAQCIPRRARSLEGLI</sequence>
<reference evidence="1" key="1">
    <citation type="journal article" date="2020" name="mSystems">
        <title>Genome- and Community-Level Interaction Insights into Carbon Utilization and Element Cycling Functions of Hydrothermarchaeota in Hydrothermal Sediment.</title>
        <authorList>
            <person name="Zhou Z."/>
            <person name="Liu Y."/>
            <person name="Xu W."/>
            <person name="Pan J."/>
            <person name="Luo Z.H."/>
            <person name="Li M."/>
        </authorList>
    </citation>
    <scope>NUCLEOTIDE SEQUENCE [LARGE SCALE GENOMIC DNA]</scope>
    <source>
        <strain evidence="1">SpSt-573</strain>
    </source>
</reference>
<evidence type="ECO:0000313" key="1">
    <source>
        <dbReference type="EMBL" id="HGS21956.1"/>
    </source>
</evidence>
<dbReference type="GO" id="GO:0016740">
    <property type="term" value="F:transferase activity"/>
    <property type="evidence" value="ECO:0007669"/>
    <property type="project" value="InterPro"/>
</dbReference>
<dbReference type="InterPro" id="IPR018357">
    <property type="entry name" value="Hexapep_transf_CS"/>
</dbReference>
<dbReference type="AlphaFoldDB" id="A0A7C4KI18"/>
<organism evidence="1">
    <name type="scientific">Anaerolinea thermolimosa</name>
    <dbReference type="NCBI Taxonomy" id="229919"/>
    <lineage>
        <taxon>Bacteria</taxon>
        <taxon>Bacillati</taxon>
        <taxon>Chloroflexota</taxon>
        <taxon>Anaerolineae</taxon>
        <taxon>Anaerolineales</taxon>
        <taxon>Anaerolineaceae</taxon>
        <taxon>Anaerolinea</taxon>
    </lineage>
</organism>
<dbReference type="PROSITE" id="PS00101">
    <property type="entry name" value="HEXAPEP_TRANSFERASES"/>
    <property type="match status" value="2"/>
</dbReference>
<name>A0A7C4KI18_9CHLR</name>
<proteinExistence type="predicted"/>